<name>A0ABR4WYD3_9ACTN</name>
<organism evidence="2 3">
    <name type="scientific">Actinopolyspora erythraea</name>
    <dbReference type="NCBI Taxonomy" id="414996"/>
    <lineage>
        <taxon>Bacteria</taxon>
        <taxon>Bacillati</taxon>
        <taxon>Actinomycetota</taxon>
        <taxon>Actinomycetes</taxon>
        <taxon>Actinopolysporales</taxon>
        <taxon>Actinopolysporaceae</taxon>
        <taxon>Actinopolyspora</taxon>
    </lineage>
</organism>
<dbReference type="Proteomes" id="UP000029737">
    <property type="component" value="Unassembled WGS sequence"/>
</dbReference>
<feature type="compositionally biased region" description="Basic and acidic residues" evidence="1">
    <location>
        <begin position="1"/>
        <end position="23"/>
    </location>
</feature>
<reference evidence="2 3" key="1">
    <citation type="journal article" date="2014" name="PLoS ONE">
        <title>Identification and Characterization of a New Erythromycin Biosynthetic Gene Cluster in Actinopolyspora erythraea YIM90600, a Novel Erythronolide-Producing Halophilic Actinomycete Isolated from Salt Field.</title>
        <authorList>
            <person name="Chen D."/>
            <person name="Feng J."/>
            <person name="Huang L."/>
            <person name="Zhang Q."/>
            <person name="Wu J."/>
            <person name="Zhu X."/>
            <person name="Duan Y."/>
            <person name="Xu Z."/>
        </authorList>
    </citation>
    <scope>NUCLEOTIDE SEQUENCE [LARGE SCALE GENOMIC DNA]</scope>
    <source>
        <strain evidence="2 3">YIM90600</strain>
    </source>
</reference>
<evidence type="ECO:0000256" key="1">
    <source>
        <dbReference type="SAM" id="MobiDB-lite"/>
    </source>
</evidence>
<feature type="compositionally biased region" description="Polar residues" evidence="1">
    <location>
        <begin position="150"/>
        <end position="171"/>
    </location>
</feature>
<dbReference type="EMBL" id="JPMV01000046">
    <property type="protein sequence ID" value="KGI79387.1"/>
    <property type="molecule type" value="Genomic_DNA"/>
</dbReference>
<dbReference type="RefSeq" id="WP_043578943.1">
    <property type="nucleotide sequence ID" value="NZ_KN214181.1"/>
</dbReference>
<comment type="caution">
    <text evidence="2">The sequence shown here is derived from an EMBL/GenBank/DDBJ whole genome shotgun (WGS) entry which is preliminary data.</text>
</comment>
<feature type="region of interest" description="Disordered" evidence="1">
    <location>
        <begin position="1"/>
        <end position="35"/>
    </location>
</feature>
<gene>
    <name evidence="2" type="ORF">IL38_24130</name>
</gene>
<sequence length="171" mass="18600">MAAHDPHAELHQLAAEDHSDHPPVELPGNGNEYATKGDLDKLNQALTKRINELRGDYVKTKQAISNSVTALKDKLETLQTSVENNTASIDSFQGSLTTAVQKADAAKKAAEDIRAKVGEVETGFKNLATTVNTFRAEYDEHTHHMRMTLDGTTTRPKNEQSADTSSTGRAS</sequence>
<feature type="region of interest" description="Disordered" evidence="1">
    <location>
        <begin position="148"/>
        <end position="171"/>
    </location>
</feature>
<protein>
    <submittedName>
        <fullName evidence="2">Uncharacterized protein</fullName>
    </submittedName>
</protein>
<proteinExistence type="predicted"/>
<dbReference type="SUPFAM" id="SSF58104">
    <property type="entry name" value="Methyl-accepting chemotaxis protein (MCP) signaling domain"/>
    <property type="match status" value="1"/>
</dbReference>
<dbReference type="Gene3D" id="1.10.287.950">
    <property type="entry name" value="Methyl-accepting chemotaxis protein"/>
    <property type="match status" value="1"/>
</dbReference>
<keyword evidence="3" id="KW-1185">Reference proteome</keyword>
<evidence type="ECO:0000313" key="2">
    <source>
        <dbReference type="EMBL" id="KGI79387.1"/>
    </source>
</evidence>
<evidence type="ECO:0000313" key="3">
    <source>
        <dbReference type="Proteomes" id="UP000029737"/>
    </source>
</evidence>
<accession>A0ABR4WYD3</accession>